<comment type="caution">
    <text evidence="1">The sequence shown here is derived from an EMBL/GenBank/DDBJ whole genome shotgun (WGS) entry which is preliminary data.</text>
</comment>
<dbReference type="EMBL" id="BLKZ01000001">
    <property type="protein sequence ID" value="GFG89543.1"/>
    <property type="molecule type" value="Genomic_DNA"/>
</dbReference>
<organism evidence="1 2">
    <name type="scientific">Mycobacterium bourgelatii</name>
    <dbReference type="NCBI Taxonomy" id="1273442"/>
    <lineage>
        <taxon>Bacteria</taxon>
        <taxon>Bacillati</taxon>
        <taxon>Actinomycetota</taxon>
        <taxon>Actinomycetes</taxon>
        <taxon>Mycobacteriales</taxon>
        <taxon>Mycobacteriaceae</taxon>
        <taxon>Mycobacterium</taxon>
    </lineage>
</organism>
<accession>A0A7I9YM34</accession>
<keyword evidence="2" id="KW-1185">Reference proteome</keyword>
<dbReference type="RefSeq" id="WP_163709964.1">
    <property type="nucleotide sequence ID" value="NZ_BLKZ01000001.1"/>
</dbReference>
<evidence type="ECO:0000313" key="1">
    <source>
        <dbReference type="EMBL" id="GFG89543.1"/>
    </source>
</evidence>
<reference evidence="1 2" key="1">
    <citation type="journal article" date="2019" name="Emerg. Microbes Infect.">
        <title>Comprehensive subspecies identification of 175 nontuberculous mycobacteria species based on 7547 genomic profiles.</title>
        <authorList>
            <person name="Matsumoto Y."/>
            <person name="Kinjo T."/>
            <person name="Motooka D."/>
            <person name="Nabeya D."/>
            <person name="Jung N."/>
            <person name="Uechi K."/>
            <person name="Horii T."/>
            <person name="Iida T."/>
            <person name="Fujita J."/>
            <person name="Nakamura S."/>
        </authorList>
    </citation>
    <scope>NUCLEOTIDE SEQUENCE [LARGE SCALE GENOMIC DNA]</scope>
    <source>
        <strain evidence="1 2">JCM 30725</strain>
    </source>
</reference>
<dbReference type="Proteomes" id="UP000465360">
    <property type="component" value="Unassembled WGS sequence"/>
</dbReference>
<dbReference type="AlphaFoldDB" id="A0A7I9YM34"/>
<dbReference type="InterPro" id="IPR021487">
    <property type="entry name" value="DUF3140"/>
</dbReference>
<proteinExistence type="predicted"/>
<protein>
    <recommendedName>
        <fullName evidence="3">DUF3140 domain-containing protein</fullName>
    </recommendedName>
</protein>
<evidence type="ECO:0000313" key="2">
    <source>
        <dbReference type="Proteomes" id="UP000465360"/>
    </source>
</evidence>
<gene>
    <name evidence="1" type="ORF">MBOU_15850</name>
</gene>
<sequence>MAVKDDDTATWSDFRETVNMTARELEKWLDTDKSRGVVQKSS</sequence>
<name>A0A7I9YM34_MYCBU</name>
<evidence type="ECO:0008006" key="3">
    <source>
        <dbReference type="Google" id="ProtNLM"/>
    </source>
</evidence>
<dbReference type="Pfam" id="PF11338">
    <property type="entry name" value="DUF3140"/>
    <property type="match status" value="1"/>
</dbReference>